<proteinExistence type="predicted"/>
<evidence type="ECO:0000313" key="2">
    <source>
        <dbReference type="EMBL" id="KAK4009229.1"/>
    </source>
</evidence>
<dbReference type="Proteomes" id="UP001234178">
    <property type="component" value="Unassembled WGS sequence"/>
</dbReference>
<dbReference type="EMBL" id="JAOYFB010000003">
    <property type="protein sequence ID" value="KAK4009229.1"/>
    <property type="molecule type" value="Genomic_DNA"/>
</dbReference>
<comment type="caution">
    <text evidence="2">The sequence shown here is derived from an EMBL/GenBank/DDBJ whole genome shotgun (WGS) entry which is preliminary data.</text>
</comment>
<feature type="compositionally biased region" description="Polar residues" evidence="1">
    <location>
        <begin position="53"/>
        <end position="64"/>
    </location>
</feature>
<feature type="region of interest" description="Disordered" evidence="1">
    <location>
        <begin position="42"/>
        <end position="67"/>
    </location>
</feature>
<accession>A0ABQ9Z8K3</accession>
<keyword evidence="3" id="KW-1185">Reference proteome</keyword>
<reference evidence="2 3" key="1">
    <citation type="journal article" date="2023" name="Nucleic Acids Res.">
        <title>The hologenome of Daphnia magna reveals possible DNA methylation and microbiome-mediated evolution of the host genome.</title>
        <authorList>
            <person name="Chaturvedi A."/>
            <person name="Li X."/>
            <person name="Dhandapani V."/>
            <person name="Marshall H."/>
            <person name="Kissane S."/>
            <person name="Cuenca-Cambronero M."/>
            <person name="Asole G."/>
            <person name="Calvet F."/>
            <person name="Ruiz-Romero M."/>
            <person name="Marangio P."/>
            <person name="Guigo R."/>
            <person name="Rago D."/>
            <person name="Mirbahai L."/>
            <person name="Eastwood N."/>
            <person name="Colbourne J.K."/>
            <person name="Zhou J."/>
            <person name="Mallon E."/>
            <person name="Orsini L."/>
        </authorList>
    </citation>
    <scope>NUCLEOTIDE SEQUENCE [LARGE SCALE GENOMIC DNA]</scope>
    <source>
        <strain evidence="2">LRV0_1</strain>
    </source>
</reference>
<protein>
    <submittedName>
        <fullName evidence="2">Uncharacterized protein</fullName>
    </submittedName>
</protein>
<organism evidence="2 3">
    <name type="scientific">Daphnia magna</name>
    <dbReference type="NCBI Taxonomy" id="35525"/>
    <lineage>
        <taxon>Eukaryota</taxon>
        <taxon>Metazoa</taxon>
        <taxon>Ecdysozoa</taxon>
        <taxon>Arthropoda</taxon>
        <taxon>Crustacea</taxon>
        <taxon>Branchiopoda</taxon>
        <taxon>Diplostraca</taxon>
        <taxon>Cladocera</taxon>
        <taxon>Anomopoda</taxon>
        <taxon>Daphniidae</taxon>
        <taxon>Daphnia</taxon>
    </lineage>
</organism>
<name>A0ABQ9Z8K3_9CRUS</name>
<evidence type="ECO:0000256" key="1">
    <source>
        <dbReference type="SAM" id="MobiDB-lite"/>
    </source>
</evidence>
<sequence length="81" mass="8981">MAAMGFEPMPPKRLVPLTSALNRSATLPYMLWGADVSSGGNSQAHPGFEPGVSYTQSRNHTTRPMSHIPPLYQLSYRRMAY</sequence>
<gene>
    <name evidence="2" type="ORF">OUZ56_018345</name>
</gene>
<evidence type="ECO:0000313" key="3">
    <source>
        <dbReference type="Proteomes" id="UP001234178"/>
    </source>
</evidence>